<feature type="transmembrane region" description="Helical" evidence="1">
    <location>
        <begin position="491"/>
        <end position="509"/>
    </location>
</feature>
<name>A0A0W0YZW7_9GAMM</name>
<keyword evidence="1" id="KW-0472">Membrane</keyword>
<organism evidence="2 3">
    <name type="scientific">Legionella shakespearei DSM 23087</name>
    <dbReference type="NCBI Taxonomy" id="1122169"/>
    <lineage>
        <taxon>Bacteria</taxon>
        <taxon>Pseudomonadati</taxon>
        <taxon>Pseudomonadota</taxon>
        <taxon>Gammaproteobacteria</taxon>
        <taxon>Legionellales</taxon>
        <taxon>Legionellaceae</taxon>
        <taxon>Legionella</taxon>
    </lineage>
</organism>
<evidence type="ECO:0000256" key="1">
    <source>
        <dbReference type="SAM" id="Phobius"/>
    </source>
</evidence>
<keyword evidence="1" id="KW-1133">Transmembrane helix</keyword>
<keyword evidence="3" id="KW-1185">Reference proteome</keyword>
<accession>A0A0W0YZW7</accession>
<reference evidence="2 3" key="1">
    <citation type="submission" date="2015-11" db="EMBL/GenBank/DDBJ databases">
        <title>Genomic analysis of 38 Legionella species identifies large and diverse effector repertoires.</title>
        <authorList>
            <person name="Burstein D."/>
            <person name="Amaro F."/>
            <person name="Zusman T."/>
            <person name="Lifshitz Z."/>
            <person name="Cohen O."/>
            <person name="Gilbert J.A."/>
            <person name="Pupko T."/>
            <person name="Shuman H.A."/>
            <person name="Segal G."/>
        </authorList>
    </citation>
    <scope>NUCLEOTIDE SEQUENCE [LARGE SCALE GENOMIC DNA]</scope>
    <source>
        <strain evidence="2 3">ATCC 49655</strain>
    </source>
</reference>
<evidence type="ECO:0000313" key="3">
    <source>
        <dbReference type="Proteomes" id="UP000054600"/>
    </source>
</evidence>
<dbReference type="EMBL" id="LNYW01000033">
    <property type="protein sequence ID" value="KTD62426.1"/>
    <property type="molecule type" value="Genomic_DNA"/>
</dbReference>
<proteinExistence type="predicted"/>
<dbReference type="eggNOG" id="ENOG5031DPG">
    <property type="taxonomic scope" value="Bacteria"/>
</dbReference>
<feature type="transmembrane region" description="Helical" evidence="1">
    <location>
        <begin position="566"/>
        <end position="589"/>
    </location>
</feature>
<dbReference type="OrthoDB" id="5652260at2"/>
<dbReference type="RefSeq" id="WP_018576712.1">
    <property type="nucleotide sequence ID" value="NZ_KB892390.1"/>
</dbReference>
<keyword evidence="1" id="KW-0812">Transmembrane</keyword>
<dbReference type="AlphaFoldDB" id="A0A0W0YZW7"/>
<feature type="transmembrane region" description="Helical" evidence="1">
    <location>
        <begin position="466"/>
        <end position="484"/>
    </location>
</feature>
<dbReference type="Proteomes" id="UP000054600">
    <property type="component" value="Unassembled WGS sequence"/>
</dbReference>
<sequence>MEYASQTAAFRRDKHQFFAQISSVKSKEDKVKMADDRAATTGYSFLLENQKNIETEFTELFDILQKQDDENKEAFWLYCYYCASLLEAYHRAYSQSANDFQAAKEKEYAKSKLRIKDRLNGIKKQNDPDEPFIDSLYHSFIGGFNNLFTSPLHISKVRDYVAYANLCRIYATFCRLTLTTGFTLAKELEIIDKLEALLGTHIDVDKIVSVLQAPVGVFNYLSVGFFLARFVIDAGLLIKHTFFPTELEQGAVNGCDLSKLDYLPGAASIEAYRNSYILIQNEESNELELYYVPRNGTIERLNIEKYNAFKTNLLKRMNKVQSVRLSAQEVNDYITAYTQHVPEVTTAYDRFKQEFYKRHCNFANDLVWATVNGLCNFNYLFNISAPVAGYITSVFLTFDVCMTLYKCHLAEQEYLTKKAQYLQERNDYNNPDLFGKMTSEQRRLHIEMLDKQLVELEINWQTNQSTFYFVAAAAVLLAMGFTAATLVSPPLLVLASFFVCTVAVAMYLSTDAYSKYKEKELYLEHAQLTKKDLPVSLREYDVALKEYEYARNDFIFTMVKNTVMPIILITTFAICWPAALVLTAMYVGYEIYHAHSQHSDNLATKQLALCAPEDDARLLPCAC</sequence>
<gene>
    <name evidence="2" type="ORF">Lsha_1126</name>
</gene>
<dbReference type="PATRIC" id="fig|1122169.6.peg.1300"/>
<protein>
    <submittedName>
        <fullName evidence="2">Coiled-coil protein</fullName>
    </submittedName>
</protein>
<comment type="caution">
    <text evidence="2">The sequence shown here is derived from an EMBL/GenBank/DDBJ whole genome shotgun (WGS) entry which is preliminary data.</text>
</comment>
<evidence type="ECO:0000313" key="2">
    <source>
        <dbReference type="EMBL" id="KTD62426.1"/>
    </source>
</evidence>